<reference evidence="2" key="1">
    <citation type="submission" date="2014-05" db="EMBL/GenBank/DDBJ databases">
        <title>ATOL: Assembling a taxonomically balanced genome-scale reconstruction of the evolutionary history of the Enterobacteriaceae.</title>
        <authorList>
            <person name="Plunkett G. III"/>
            <person name="Neeno-Eckwall E.C."/>
            <person name="Glasner J.D."/>
            <person name="Perna N.T."/>
        </authorList>
    </citation>
    <scope>NUCLEOTIDE SEQUENCE [LARGE SCALE GENOMIC DNA]</scope>
    <source>
        <strain evidence="2">ATCC 49490</strain>
    </source>
</reference>
<evidence type="ECO:0008006" key="3">
    <source>
        <dbReference type="Google" id="ProtNLM"/>
    </source>
</evidence>
<sequence length="144" mass="16060">MSDFNYSFSPSNCAFYANTLKETYYAPANDWPSDAFEVSDDVTNEFTAQPPNGKKLGVVDGLPVWIDVPPPTQEELTAENELIKCRLRTVADAEIAWRQDAVETGIASGEETAVLAEWKKYRVLLMRVDTAKPEWPTVPDVQAS</sequence>
<dbReference type="EMBL" id="JMTB01000122">
    <property type="protein sequence ID" value="KFB98595.1"/>
    <property type="molecule type" value="Genomic_DNA"/>
</dbReference>
<comment type="caution">
    <text evidence="1">The sequence shown here is derived from an EMBL/GenBank/DDBJ whole genome shotgun (WGS) entry which is preliminary data.</text>
</comment>
<dbReference type="Proteomes" id="UP000028630">
    <property type="component" value="Unassembled WGS sequence"/>
</dbReference>
<organism evidence="1 2">
    <name type="scientific">Trabulsiella guamensis ATCC 49490</name>
    <dbReference type="NCBI Taxonomy" id="1005994"/>
    <lineage>
        <taxon>Bacteria</taxon>
        <taxon>Pseudomonadati</taxon>
        <taxon>Pseudomonadota</taxon>
        <taxon>Gammaproteobacteria</taxon>
        <taxon>Enterobacterales</taxon>
        <taxon>Enterobacteriaceae</taxon>
        <taxon>Trabulsiella</taxon>
    </lineage>
</organism>
<dbReference type="eggNOG" id="ENOG5032SFG">
    <property type="taxonomic scope" value="Bacteria"/>
</dbReference>
<dbReference type="Pfam" id="PF02413">
    <property type="entry name" value="Caudo_TAP"/>
    <property type="match status" value="1"/>
</dbReference>
<accession>A0A084ZMA1</accession>
<keyword evidence="2" id="KW-1185">Reference proteome</keyword>
<name>A0A084ZMA1_9ENTR</name>
<proteinExistence type="predicted"/>
<protein>
    <recommendedName>
        <fullName evidence="3">Tail fiber assembly protein</fullName>
    </recommendedName>
</protein>
<dbReference type="InterPro" id="IPR003458">
    <property type="entry name" value="Phage_T4_Gp38_tail_assem"/>
</dbReference>
<dbReference type="AlphaFoldDB" id="A0A084ZMA1"/>
<dbReference type="RefSeq" id="WP_038162763.1">
    <property type="nucleotide sequence ID" value="NZ_JMTB01000122.1"/>
</dbReference>
<evidence type="ECO:0000313" key="1">
    <source>
        <dbReference type="EMBL" id="KFB98595.1"/>
    </source>
</evidence>
<dbReference type="OrthoDB" id="8596093at2"/>
<evidence type="ECO:0000313" key="2">
    <source>
        <dbReference type="Proteomes" id="UP000028630"/>
    </source>
</evidence>
<gene>
    <name evidence="1" type="ORF">GTGU_04479</name>
</gene>